<evidence type="ECO:0000313" key="2">
    <source>
        <dbReference type="EMBL" id="MFC3690118.1"/>
    </source>
</evidence>
<dbReference type="InterPro" id="IPR044939">
    <property type="entry name" value="EutB_dom_2_sf"/>
</dbReference>
<dbReference type="Proteomes" id="UP001595685">
    <property type="component" value="Unassembled WGS sequence"/>
</dbReference>
<feature type="binding site" evidence="1">
    <location>
        <position position="410"/>
    </location>
    <ligand>
        <name>adenosylcob(III)alamin</name>
        <dbReference type="ChEBI" id="CHEBI:18408"/>
    </ligand>
</feature>
<dbReference type="Pfam" id="PF06751">
    <property type="entry name" value="EutB"/>
    <property type="match status" value="1"/>
</dbReference>
<dbReference type="PANTHER" id="PTHR39329:SF1">
    <property type="entry name" value="ETHANOLAMINE AMMONIA-LYASE LARGE SUBUNIT"/>
    <property type="match status" value="1"/>
</dbReference>
<feature type="binding site" evidence="1">
    <location>
        <position position="371"/>
    </location>
    <ligand>
        <name>substrate</name>
    </ligand>
</feature>
<dbReference type="RefSeq" id="WP_340292171.1">
    <property type="nucleotide sequence ID" value="NZ_JBBEOI010000062.1"/>
</dbReference>
<dbReference type="Gene3D" id="3.20.20.70">
    <property type="entry name" value="Aldolase class I"/>
    <property type="match status" value="1"/>
</dbReference>
<comment type="function">
    <text evidence="1">Catalyzes the deamination of various vicinal amino-alcohols to oxo compounds. Allows this organism to utilize ethanolamine as the sole source of nitrogen and carbon in the presence of vitamin B12.</text>
</comment>
<dbReference type="InterPro" id="IPR010628">
    <property type="entry name" value="EutB"/>
</dbReference>
<dbReference type="NCBIfam" id="NF011649">
    <property type="entry name" value="PRK15067.1"/>
    <property type="match status" value="1"/>
</dbReference>
<comment type="catalytic activity">
    <reaction evidence="1">
        <text>ethanolamine = acetaldehyde + NH4(+)</text>
        <dbReference type="Rhea" id="RHEA:15313"/>
        <dbReference type="ChEBI" id="CHEBI:15343"/>
        <dbReference type="ChEBI" id="CHEBI:28938"/>
        <dbReference type="ChEBI" id="CHEBI:57603"/>
        <dbReference type="EC" id="4.3.1.7"/>
    </reaction>
</comment>
<comment type="subunit">
    <text evidence="1">The basic unit is a heterodimer which dimerizes to form tetramers. The heterotetramers trimerize; 6 large subunits form a core ring with 6 small subunits projecting outwards.</text>
</comment>
<name>A0ABV7WNG9_9MICO</name>
<keyword evidence="1" id="KW-1283">Bacterial microcompartment</keyword>
<keyword evidence="1" id="KW-0846">Cobalamin</keyword>
<keyword evidence="3" id="KW-1185">Reference proteome</keyword>
<accession>A0ABV7WNG9</accession>
<reference evidence="3" key="1">
    <citation type="journal article" date="2019" name="Int. J. Syst. Evol. Microbiol.">
        <title>The Global Catalogue of Microorganisms (GCM) 10K type strain sequencing project: providing services to taxonomists for standard genome sequencing and annotation.</title>
        <authorList>
            <consortium name="The Broad Institute Genomics Platform"/>
            <consortium name="The Broad Institute Genome Sequencing Center for Infectious Disease"/>
            <person name="Wu L."/>
            <person name="Ma J."/>
        </authorList>
    </citation>
    <scope>NUCLEOTIDE SEQUENCE [LARGE SCALE GENOMIC DNA]</scope>
    <source>
        <strain evidence="3">NCAIM B.02333</strain>
    </source>
</reference>
<gene>
    <name evidence="1" type="primary">eutB</name>
    <name evidence="2" type="ORF">ACFOLH_17360</name>
</gene>
<feature type="binding site" evidence="1">
    <location>
        <position position="291"/>
    </location>
    <ligand>
        <name>substrate</name>
    </ligand>
</feature>
<dbReference type="PANTHER" id="PTHR39329">
    <property type="entry name" value="ETHANOLAMINE AMMONIA-LYASE HEAVY CHAIN"/>
    <property type="match status" value="1"/>
</dbReference>
<dbReference type="InterPro" id="IPR044941">
    <property type="entry name" value="EutB_N_sf"/>
</dbReference>
<feature type="binding site" evidence="1">
    <location>
        <begin position="163"/>
        <end position="165"/>
    </location>
    <ligand>
        <name>substrate</name>
    </ligand>
</feature>
<comment type="cofactor">
    <cofactor evidence="1">
        <name>adenosylcob(III)alamin</name>
        <dbReference type="ChEBI" id="CHEBI:18408"/>
    </cofactor>
    <text evidence="1">Binds between the large and small subunits.</text>
</comment>
<dbReference type="EMBL" id="JBHRWW010000016">
    <property type="protein sequence ID" value="MFC3690118.1"/>
    <property type="molecule type" value="Genomic_DNA"/>
</dbReference>
<comment type="similarity">
    <text evidence="1">Belongs to the EutB family.</text>
</comment>
<sequence>MTVRRTTLAGTTWEFRGLVDLMAKATPLRSGDVLAGCAAGSAAERVAAQVVLADLPLTTFLSEQVVGYEEDDVTRLIMDTHDPVAFAPVAHLTVGGFRDWLLDRAAAGDEAAVTGLARGLTPEMVAAVSKLMRNADLVAVGRRARVVTGMRSTLGLPGTLASRLQPNHPTDDPAGVTASLLDGLLHGSGDAVVGINPATDSPAATTRLLHLLDDVISRYEIPTQSCVLAHVTTTLRVLEAGAPVDLVFQSVAGTQPANRGFGVTLELLAEAKAGAEALGRGTVGRNVTYFETGQGSALSADAHRGVDEMAVDQQTLECRAYGVARHFDPLLVNTVVGFIGPEYLYDGKQVVRAGLEDHFCGKLLGLPMGVDVCYTNHTDVDGDDTDALLLLLGAAGCSFVIAVPGSDDVMLHYQSLSFQDVLTARQVLGLRPAPEFEAWLRRTGLMDDAGHVLPLPADAPAARALLASAAP</sequence>
<feature type="binding site" evidence="1">
    <location>
        <position position="197"/>
    </location>
    <ligand>
        <name>adenosylcob(III)alamin</name>
        <dbReference type="ChEBI" id="CHEBI:18408"/>
    </ligand>
</feature>
<dbReference type="PIRSF" id="PIRSF018788">
    <property type="entry name" value="EutB"/>
    <property type="match status" value="1"/>
</dbReference>
<feature type="binding site" evidence="1">
    <location>
        <position position="299"/>
    </location>
    <ligand>
        <name>adenosylcob(III)alamin</name>
        <dbReference type="ChEBI" id="CHEBI:18408"/>
    </ligand>
</feature>
<comment type="caution">
    <text evidence="2">The sequence shown here is derived from an EMBL/GenBank/DDBJ whole genome shotgun (WGS) entry which is preliminary data.</text>
</comment>
<keyword evidence="1" id="KW-0170">Cobalt</keyword>
<dbReference type="EC" id="4.3.1.7" evidence="1"/>
<keyword evidence="1" id="KW-0456">Lyase</keyword>
<evidence type="ECO:0000313" key="3">
    <source>
        <dbReference type="Proteomes" id="UP001595685"/>
    </source>
</evidence>
<dbReference type="Gene3D" id="1.10.220.70">
    <property type="entry name" value="lyase"/>
    <property type="match status" value="1"/>
</dbReference>
<dbReference type="Gene3D" id="2.30.170.30">
    <property type="entry name" value="ethanolamine ammonia-lyase heavy chain domain like"/>
    <property type="match status" value="1"/>
</dbReference>
<evidence type="ECO:0000256" key="1">
    <source>
        <dbReference type="HAMAP-Rule" id="MF_00861"/>
    </source>
</evidence>
<proteinExistence type="inferred from homology"/>
<comment type="pathway">
    <text evidence="1">Amine and polyamine degradation; ethanolamine degradation.</text>
</comment>
<organism evidence="2 3">
    <name type="scientific">Aquipuribacter hungaricus</name>
    <dbReference type="NCBI Taxonomy" id="545624"/>
    <lineage>
        <taxon>Bacteria</taxon>
        <taxon>Bacillati</taxon>
        <taxon>Actinomycetota</taxon>
        <taxon>Actinomycetes</taxon>
        <taxon>Micrococcales</taxon>
        <taxon>Intrasporangiaceae</taxon>
        <taxon>Aquipuribacter</taxon>
    </lineage>
</organism>
<feature type="binding site" evidence="1">
    <location>
        <position position="249"/>
    </location>
    <ligand>
        <name>adenosylcob(III)alamin</name>
        <dbReference type="ChEBI" id="CHEBI:18408"/>
    </ligand>
</feature>
<dbReference type="InterPro" id="IPR013785">
    <property type="entry name" value="Aldolase_TIM"/>
</dbReference>
<dbReference type="HAMAP" id="MF_00861">
    <property type="entry name" value="EutB"/>
    <property type="match status" value="1"/>
</dbReference>
<comment type="subcellular location">
    <subcellularLocation>
        <location evidence="1">Bacterial microcompartment</location>
    </subcellularLocation>
</comment>
<feature type="binding site" evidence="1">
    <location>
        <position position="196"/>
    </location>
    <ligand>
        <name>substrate</name>
    </ligand>
</feature>
<protein>
    <recommendedName>
        <fullName evidence="1">Ethanolamine ammonia-lyase large subunit</fullName>
        <shortName evidence="1">EAL large subunit</shortName>
        <ecNumber evidence="1">4.3.1.7</ecNumber>
    </recommendedName>
</protein>